<dbReference type="PRINTS" id="PR00153">
    <property type="entry name" value="CSAPPISMRASE"/>
</dbReference>
<feature type="domain" description="PPIase cyclophilin-type" evidence="5">
    <location>
        <begin position="36"/>
        <end position="218"/>
    </location>
</feature>
<evidence type="ECO:0000256" key="3">
    <source>
        <dbReference type="ARBA" id="ARBA00023235"/>
    </source>
</evidence>
<dbReference type="InterPro" id="IPR002130">
    <property type="entry name" value="Cyclophilin-type_PPIase_dom"/>
</dbReference>
<comment type="caution">
    <text evidence="6">The sequence shown here is derived from an EMBL/GenBank/DDBJ whole genome shotgun (WGS) entry which is preliminary data.</text>
</comment>
<comment type="similarity">
    <text evidence="1 4">Belongs to the cyclophilin-type PPIase family.</text>
</comment>
<dbReference type="PROSITE" id="PS50072">
    <property type="entry name" value="CSA_PPIASE_2"/>
    <property type="match status" value="1"/>
</dbReference>
<evidence type="ECO:0000313" key="7">
    <source>
        <dbReference type="Proteomes" id="UP000637632"/>
    </source>
</evidence>
<dbReference type="InterPro" id="IPR020892">
    <property type="entry name" value="Cyclophilin-type_PPIase_CS"/>
</dbReference>
<dbReference type="InterPro" id="IPR029000">
    <property type="entry name" value="Cyclophilin-like_dom_sf"/>
</dbReference>
<protein>
    <recommendedName>
        <fullName evidence="4">Peptidyl-prolyl cis-trans isomerase</fullName>
        <shortName evidence="4">PPIase</shortName>
        <ecNumber evidence="4">5.2.1.8</ecNumber>
    </recommendedName>
</protein>
<dbReference type="GO" id="GO:0016853">
    <property type="term" value="F:isomerase activity"/>
    <property type="evidence" value="ECO:0007669"/>
    <property type="project" value="UniProtKB-KW"/>
</dbReference>
<dbReference type="InterPro" id="IPR044665">
    <property type="entry name" value="E_coli_cyclophilin_A-like"/>
</dbReference>
<evidence type="ECO:0000256" key="2">
    <source>
        <dbReference type="ARBA" id="ARBA00023110"/>
    </source>
</evidence>
<sequence>MTSLYKKISGFIFAGVTLFSSQLLMAEELPKVSIKTSMGEIVVELYPDAAPNTVDNFLKYVKAGHYKGTIFHRVINDFMIQGGGYDKNMKEKQTRKSIPLEARRALDKGLKNELGTIAMARTEDPNSATAQFFINVKNNEFLNHQILPDGDPVEFNYRGNMVKAPRNKALLATAGYTPFGKVIKGMDIVDKIKAVETGDAHMMQNVPKQNIIIESASIVK</sequence>
<keyword evidence="7" id="KW-1185">Reference proteome</keyword>
<evidence type="ECO:0000259" key="5">
    <source>
        <dbReference type="PROSITE" id="PS50072"/>
    </source>
</evidence>
<name>A0ABR6XCU6_9BURK</name>
<dbReference type="RefSeq" id="WP_190477781.1">
    <property type="nucleotide sequence ID" value="NZ_JACOFT010000002.1"/>
</dbReference>
<dbReference type="Proteomes" id="UP000637632">
    <property type="component" value="Unassembled WGS sequence"/>
</dbReference>
<organism evidence="6 7">
    <name type="scientific">Undibacterium aquatile</name>
    <dbReference type="NCBI Taxonomy" id="1537398"/>
    <lineage>
        <taxon>Bacteria</taxon>
        <taxon>Pseudomonadati</taxon>
        <taxon>Pseudomonadota</taxon>
        <taxon>Betaproteobacteria</taxon>
        <taxon>Burkholderiales</taxon>
        <taxon>Oxalobacteraceae</taxon>
        <taxon>Undibacterium</taxon>
    </lineage>
</organism>
<dbReference type="Pfam" id="PF00160">
    <property type="entry name" value="Pro_isomerase"/>
    <property type="match status" value="1"/>
</dbReference>
<dbReference type="PANTHER" id="PTHR43246">
    <property type="entry name" value="PEPTIDYL-PROLYL CIS-TRANS ISOMERASE CYP38, CHLOROPLASTIC"/>
    <property type="match status" value="1"/>
</dbReference>
<accession>A0ABR6XCU6</accession>
<reference evidence="6 7" key="1">
    <citation type="submission" date="2020-08" db="EMBL/GenBank/DDBJ databases">
        <title>Novel species isolated from subtropical streams in China.</title>
        <authorList>
            <person name="Lu H."/>
        </authorList>
    </citation>
    <scope>NUCLEOTIDE SEQUENCE [LARGE SCALE GENOMIC DNA]</scope>
    <source>
        <strain evidence="6 7">CCTCC AB 2015119</strain>
    </source>
</reference>
<keyword evidence="2 4" id="KW-0697">Rotamase</keyword>
<dbReference type="SUPFAM" id="SSF50891">
    <property type="entry name" value="Cyclophilin-like"/>
    <property type="match status" value="1"/>
</dbReference>
<dbReference type="Gene3D" id="2.40.100.10">
    <property type="entry name" value="Cyclophilin-like"/>
    <property type="match status" value="1"/>
</dbReference>
<gene>
    <name evidence="6" type="ORF">H8K26_04735</name>
</gene>
<evidence type="ECO:0000256" key="1">
    <source>
        <dbReference type="ARBA" id="ARBA00007365"/>
    </source>
</evidence>
<comment type="function">
    <text evidence="4">PPIases accelerate the folding of proteins. It catalyzes the cis-trans isomerization of proline imidic peptide bonds in oligopeptides.</text>
</comment>
<evidence type="ECO:0000256" key="4">
    <source>
        <dbReference type="RuleBase" id="RU363019"/>
    </source>
</evidence>
<keyword evidence="3 4" id="KW-0413">Isomerase</keyword>
<dbReference type="EC" id="5.2.1.8" evidence="4"/>
<evidence type="ECO:0000313" key="6">
    <source>
        <dbReference type="EMBL" id="MBC3810740.1"/>
    </source>
</evidence>
<dbReference type="EMBL" id="JACOFT010000002">
    <property type="protein sequence ID" value="MBC3810740.1"/>
    <property type="molecule type" value="Genomic_DNA"/>
</dbReference>
<proteinExistence type="inferred from homology"/>
<comment type="catalytic activity">
    <reaction evidence="4">
        <text>[protein]-peptidylproline (omega=180) = [protein]-peptidylproline (omega=0)</text>
        <dbReference type="Rhea" id="RHEA:16237"/>
        <dbReference type="Rhea" id="RHEA-COMP:10747"/>
        <dbReference type="Rhea" id="RHEA-COMP:10748"/>
        <dbReference type="ChEBI" id="CHEBI:83833"/>
        <dbReference type="ChEBI" id="CHEBI:83834"/>
        <dbReference type="EC" id="5.2.1.8"/>
    </reaction>
</comment>
<dbReference type="PROSITE" id="PS00170">
    <property type="entry name" value="CSA_PPIASE_1"/>
    <property type="match status" value="1"/>
</dbReference>